<dbReference type="Proteomes" id="UP000663874">
    <property type="component" value="Unassembled WGS sequence"/>
</dbReference>
<dbReference type="Proteomes" id="UP000663854">
    <property type="component" value="Unassembled WGS sequence"/>
</dbReference>
<evidence type="ECO:0000313" key="7">
    <source>
        <dbReference type="EMBL" id="CAF0942252.1"/>
    </source>
</evidence>
<sequence length="695" mass="77879">MNAIYFLICILIILQLNPYIVLSQRDFDNPAVTDPAPCSCDVRINVCDSNCCCDSDCEDSDLEVSPICKSIRTTASYASANQLSFQTWNCSNSTSAALYDYFPFVCVQFELNEVLGRFYSTRNITFLSRYEDATNLRTTFVNKYSDLFQPTTLSSSSSTVNYSIGAPIKQPSDILFTLPGNLAGMTCQDNVNVLFGINRDISCTSTAISNLYTRINSATSFLKGGDSTSLVNVTFFTQISSSSTTNIRDSTSEYYFRIPNSPNINDISFTNGSIYDYCPGRYPITRTQRYRSVCNVTDITLCSNQYQTWSRCPLRDSLQYSEIDSSFFVAANASIDDSTNFADFKNATNVTPIPCSGNLIQRVFYRFNYSSIDNTISTVEVFVLCAAPSGTSPNPRITIEWNNIANIPALSTTIPRGYLDGEVLQFRRNTVPSDVSTLVPSSNGLCIDATRQSLRYKKGTSSYCFIQLQKATIQQCHGLKLNMYLYLNTFYAPASHVLAYPSANATLIQIRDDNQDKIDLNRIDQTRATNRLNPSDIIRTRLNTSLYTIYDATETLSICNDVPSGIYIEFGFVRVQISPTVSFERIVSVQYNYTYSNWQFDCTTYTCASTSTQRYLVSLQSAFIDFTSSALNLTGTTKADITSADNYIQHLLWLITPEYHGEPGYRNYTIAMILIFIAISVVVMHVLLFGMMCPF</sequence>
<feature type="signal peptide" evidence="2">
    <location>
        <begin position="1"/>
        <end position="23"/>
    </location>
</feature>
<evidence type="ECO:0000313" key="8">
    <source>
        <dbReference type="EMBL" id="CAF3782146.1"/>
    </source>
</evidence>
<dbReference type="PANTHER" id="PTHR14611:SF2">
    <property type="entry name" value="TECTONIC"/>
    <property type="match status" value="1"/>
</dbReference>
<protein>
    <recommendedName>
        <fullName evidence="3">Tectonic-1-3 N-terminal domain-containing protein</fullName>
    </recommendedName>
</protein>
<proteinExistence type="predicted"/>
<dbReference type="EMBL" id="CAJNOH010000001">
    <property type="protein sequence ID" value="CAF0721388.1"/>
    <property type="molecule type" value="Genomic_DNA"/>
</dbReference>
<evidence type="ECO:0000313" key="4">
    <source>
        <dbReference type="EMBL" id="CAF0721388.1"/>
    </source>
</evidence>
<evidence type="ECO:0000313" key="6">
    <source>
        <dbReference type="EMBL" id="CAF0922313.1"/>
    </source>
</evidence>
<evidence type="ECO:0000313" key="5">
    <source>
        <dbReference type="EMBL" id="CAF0791829.1"/>
    </source>
</evidence>
<dbReference type="PANTHER" id="PTHR14611">
    <property type="entry name" value="TECTONIC FAMILY MEMBER"/>
    <property type="match status" value="1"/>
</dbReference>
<keyword evidence="1" id="KW-0472">Membrane</keyword>
<feature type="chain" id="PRO_5035596664" description="Tectonic-1-3 N-terminal domain-containing protein" evidence="2">
    <location>
        <begin position="24"/>
        <end position="695"/>
    </location>
</feature>
<dbReference type="Proteomes" id="UP000663870">
    <property type="component" value="Unassembled WGS sequence"/>
</dbReference>
<dbReference type="Proteomes" id="UP000663882">
    <property type="component" value="Unassembled WGS sequence"/>
</dbReference>
<comment type="caution">
    <text evidence="4">The sequence shown here is derived from an EMBL/GenBank/DDBJ whole genome shotgun (WGS) entry which is preliminary data.</text>
</comment>
<dbReference type="EMBL" id="CAJNOL010000051">
    <property type="protein sequence ID" value="CAF0791829.1"/>
    <property type="molecule type" value="Genomic_DNA"/>
</dbReference>
<feature type="transmembrane region" description="Helical" evidence="1">
    <location>
        <begin position="668"/>
        <end position="689"/>
    </location>
</feature>
<keyword evidence="1" id="KW-0812">Transmembrane</keyword>
<dbReference type="InterPro" id="IPR040354">
    <property type="entry name" value="TCTN1-3"/>
</dbReference>
<accession>A0A813MH64</accession>
<keyword evidence="2" id="KW-0732">Signal</keyword>
<dbReference type="OrthoDB" id="2104337at2759"/>
<evidence type="ECO:0000256" key="2">
    <source>
        <dbReference type="SAM" id="SignalP"/>
    </source>
</evidence>
<keyword evidence="10" id="KW-1185">Reference proteome</keyword>
<organism evidence="4 9">
    <name type="scientific">Rotaria sordida</name>
    <dbReference type="NCBI Taxonomy" id="392033"/>
    <lineage>
        <taxon>Eukaryota</taxon>
        <taxon>Metazoa</taxon>
        <taxon>Spiralia</taxon>
        <taxon>Gnathifera</taxon>
        <taxon>Rotifera</taxon>
        <taxon>Eurotatoria</taxon>
        <taxon>Bdelloidea</taxon>
        <taxon>Philodinida</taxon>
        <taxon>Philodinidae</taxon>
        <taxon>Rotaria</taxon>
    </lineage>
</organism>
<dbReference type="EMBL" id="CAJNOO010000434">
    <property type="protein sequence ID" value="CAF0942252.1"/>
    <property type="molecule type" value="Genomic_DNA"/>
</dbReference>
<gene>
    <name evidence="8" type="ORF">FNK824_LOCUS13968</name>
    <name evidence="5" type="ORF">JXQ802_LOCUS3772</name>
    <name evidence="4" type="ORF">PYM288_LOCUS214</name>
    <name evidence="7" type="ORF">RFH988_LOCUS11151</name>
    <name evidence="6" type="ORF">SEV965_LOCUS6712</name>
</gene>
<evidence type="ECO:0000256" key="1">
    <source>
        <dbReference type="SAM" id="Phobius"/>
    </source>
</evidence>
<dbReference type="EMBL" id="CAJNOU010000223">
    <property type="protein sequence ID" value="CAF0922313.1"/>
    <property type="molecule type" value="Genomic_DNA"/>
</dbReference>
<dbReference type="InterPro" id="IPR057724">
    <property type="entry name" value="TCTN1-3_N"/>
</dbReference>
<reference evidence="4" key="1">
    <citation type="submission" date="2021-02" db="EMBL/GenBank/DDBJ databases">
        <authorList>
            <person name="Nowell W R."/>
        </authorList>
    </citation>
    <scope>NUCLEOTIDE SEQUENCE</scope>
</reference>
<dbReference type="EMBL" id="CAJOBE010001882">
    <property type="protein sequence ID" value="CAF3782146.1"/>
    <property type="molecule type" value="Genomic_DNA"/>
</dbReference>
<evidence type="ECO:0000313" key="9">
    <source>
        <dbReference type="Proteomes" id="UP000663854"/>
    </source>
</evidence>
<dbReference type="Pfam" id="PF25752">
    <property type="entry name" value="DUF1619_N"/>
    <property type="match status" value="1"/>
</dbReference>
<dbReference type="AlphaFoldDB" id="A0A813MH64"/>
<name>A0A813MH64_9BILA</name>
<feature type="domain" description="Tectonic-1-3 N-terminal" evidence="3">
    <location>
        <begin position="36"/>
        <end position="113"/>
    </location>
</feature>
<keyword evidence="1" id="KW-1133">Transmembrane helix</keyword>
<dbReference type="Proteomes" id="UP000663889">
    <property type="component" value="Unassembled WGS sequence"/>
</dbReference>
<evidence type="ECO:0000259" key="3">
    <source>
        <dbReference type="Pfam" id="PF25752"/>
    </source>
</evidence>
<evidence type="ECO:0000313" key="10">
    <source>
        <dbReference type="Proteomes" id="UP000663870"/>
    </source>
</evidence>